<feature type="domain" description="Alcohol dehydrogenase-like C-terminal" evidence="6">
    <location>
        <begin position="197"/>
        <end position="325"/>
    </location>
</feature>
<comment type="caution">
    <text evidence="8">The sequence shown here is derived from an EMBL/GenBank/DDBJ whole genome shotgun (WGS) entry which is preliminary data.</text>
</comment>
<dbReference type="InterPro" id="IPR013154">
    <property type="entry name" value="ADH-like_N"/>
</dbReference>
<evidence type="ECO:0000313" key="9">
    <source>
        <dbReference type="Proteomes" id="UP001165587"/>
    </source>
</evidence>
<dbReference type="InterPro" id="IPR036291">
    <property type="entry name" value="NAD(P)-bd_dom_sf"/>
</dbReference>
<dbReference type="RefSeq" id="WP_259525935.1">
    <property type="nucleotide sequence ID" value="NZ_JANLCK010000003.1"/>
</dbReference>
<organism evidence="8 9">
    <name type="scientific">Herbiconiux oxytropis</name>
    <dbReference type="NCBI Taxonomy" id="2970915"/>
    <lineage>
        <taxon>Bacteria</taxon>
        <taxon>Bacillati</taxon>
        <taxon>Actinomycetota</taxon>
        <taxon>Actinomycetes</taxon>
        <taxon>Micrococcales</taxon>
        <taxon>Microbacteriaceae</taxon>
        <taxon>Herbiconiux</taxon>
    </lineage>
</organism>
<dbReference type="PANTHER" id="PTHR43350:SF17">
    <property type="entry name" value="NAD-DEPENDENT ALCOHOL DEHYDROGENASE"/>
    <property type="match status" value="1"/>
</dbReference>
<evidence type="ECO:0000259" key="7">
    <source>
        <dbReference type="Pfam" id="PF08240"/>
    </source>
</evidence>
<dbReference type="InterPro" id="IPR011032">
    <property type="entry name" value="GroES-like_sf"/>
</dbReference>
<evidence type="ECO:0000256" key="4">
    <source>
        <dbReference type="ARBA" id="ARBA00022833"/>
    </source>
</evidence>
<dbReference type="EMBL" id="JANLCK010000003">
    <property type="protein sequence ID" value="MCS5725432.1"/>
    <property type="molecule type" value="Genomic_DNA"/>
</dbReference>
<dbReference type="SUPFAM" id="SSF51735">
    <property type="entry name" value="NAD(P)-binding Rossmann-fold domains"/>
    <property type="match status" value="1"/>
</dbReference>
<dbReference type="GO" id="GO:0046872">
    <property type="term" value="F:metal ion binding"/>
    <property type="evidence" value="ECO:0007669"/>
    <property type="project" value="UniProtKB-KW"/>
</dbReference>
<dbReference type="Pfam" id="PF00107">
    <property type="entry name" value="ADH_zinc_N"/>
    <property type="match status" value="1"/>
</dbReference>
<dbReference type="Proteomes" id="UP001165587">
    <property type="component" value="Unassembled WGS sequence"/>
</dbReference>
<evidence type="ECO:0000256" key="2">
    <source>
        <dbReference type="ARBA" id="ARBA00008072"/>
    </source>
</evidence>
<comment type="similarity">
    <text evidence="2">Belongs to the zinc-containing alcohol dehydrogenase family.</text>
</comment>
<dbReference type="FunFam" id="3.40.50.720:FF:000003">
    <property type="entry name" value="S-(hydroxymethyl)glutathione dehydrogenase"/>
    <property type="match status" value="1"/>
</dbReference>
<protein>
    <submittedName>
        <fullName evidence="8">Zinc-binding dehydrogenase</fullName>
    </submittedName>
</protein>
<proteinExistence type="inferred from homology"/>
<dbReference type="Gene3D" id="3.90.180.10">
    <property type="entry name" value="Medium-chain alcohol dehydrogenases, catalytic domain"/>
    <property type="match status" value="1"/>
</dbReference>
<dbReference type="PANTHER" id="PTHR43350">
    <property type="entry name" value="NAD-DEPENDENT ALCOHOL DEHYDROGENASE"/>
    <property type="match status" value="1"/>
</dbReference>
<sequence length="373" mass="38112">MRAAVLREFNAPFSIEEVTFLDAAPGRVLVRTGASPFCSTDVTNWRGELGKVPPAILGHASMGVVEDVGAGVEGIRVGQRVVVPGTPECGVCFFCSRGRPDQCSELFDRPGVSATSDGYLQVATGADGAAIKAAGLVGGYAEMMNVHATQVFPIDSDLPDEHIAMLGCGVTTGFGAVVNAARVAPGDTVAVVGLGHVGLWAVQAARLAGASTIIGIDPIASRRELAGQLGATHVLDPGVAARAVVLSLTGGHGADHVIEAAGPPEAVPEAFGYSRRAGTVVLMGVKKAGSTVTLSQAAVSVEGRTIIGVQNGNARMRRDLPLLVSLLESGRLVAEPIVTTRYPLEGMDAALAASRDHTDVCGLIVPALSGRGE</sequence>
<gene>
    <name evidence="8" type="ORF">N1028_05935</name>
</gene>
<dbReference type="AlphaFoldDB" id="A0AA41XCC7"/>
<comment type="cofactor">
    <cofactor evidence="1">
        <name>Zn(2+)</name>
        <dbReference type="ChEBI" id="CHEBI:29105"/>
    </cofactor>
</comment>
<evidence type="ECO:0000256" key="3">
    <source>
        <dbReference type="ARBA" id="ARBA00022723"/>
    </source>
</evidence>
<dbReference type="SUPFAM" id="SSF50129">
    <property type="entry name" value="GroES-like"/>
    <property type="match status" value="1"/>
</dbReference>
<accession>A0AA41XCC7</accession>
<evidence type="ECO:0000256" key="5">
    <source>
        <dbReference type="ARBA" id="ARBA00023002"/>
    </source>
</evidence>
<evidence type="ECO:0000256" key="1">
    <source>
        <dbReference type="ARBA" id="ARBA00001947"/>
    </source>
</evidence>
<name>A0AA41XCC7_9MICO</name>
<feature type="domain" description="Alcohol dehydrogenase-like N-terminal" evidence="7">
    <location>
        <begin position="25"/>
        <end position="155"/>
    </location>
</feature>
<dbReference type="InterPro" id="IPR013149">
    <property type="entry name" value="ADH-like_C"/>
</dbReference>
<reference evidence="8" key="1">
    <citation type="submission" date="2022-08" db="EMBL/GenBank/DDBJ databases">
        <authorList>
            <person name="Deng Y."/>
            <person name="Han X.-F."/>
            <person name="Zhang Y.-Q."/>
        </authorList>
    </citation>
    <scope>NUCLEOTIDE SEQUENCE</scope>
    <source>
        <strain evidence="8">CPCC 203407</strain>
    </source>
</reference>
<keyword evidence="5" id="KW-0560">Oxidoreductase</keyword>
<dbReference type="GO" id="GO:0016491">
    <property type="term" value="F:oxidoreductase activity"/>
    <property type="evidence" value="ECO:0007669"/>
    <property type="project" value="UniProtKB-KW"/>
</dbReference>
<keyword evidence="4" id="KW-0862">Zinc</keyword>
<keyword evidence="9" id="KW-1185">Reference proteome</keyword>
<dbReference type="Gene3D" id="3.40.50.720">
    <property type="entry name" value="NAD(P)-binding Rossmann-like Domain"/>
    <property type="match status" value="1"/>
</dbReference>
<dbReference type="Pfam" id="PF08240">
    <property type="entry name" value="ADH_N"/>
    <property type="match status" value="1"/>
</dbReference>
<keyword evidence="3" id="KW-0479">Metal-binding</keyword>
<evidence type="ECO:0000259" key="6">
    <source>
        <dbReference type="Pfam" id="PF00107"/>
    </source>
</evidence>
<evidence type="ECO:0000313" key="8">
    <source>
        <dbReference type="EMBL" id="MCS5725432.1"/>
    </source>
</evidence>